<keyword evidence="15" id="KW-0969">Cilium</keyword>
<dbReference type="PROSITE" id="PS01060">
    <property type="entry name" value="FLIP_1"/>
    <property type="match status" value="1"/>
</dbReference>
<evidence type="ECO:0000256" key="14">
    <source>
        <dbReference type="SAM" id="SignalP"/>
    </source>
</evidence>
<keyword evidence="5 13" id="KW-1003">Cell membrane</keyword>
<dbReference type="GO" id="GO:0009306">
    <property type="term" value="P:protein secretion"/>
    <property type="evidence" value="ECO:0007669"/>
    <property type="project" value="UniProtKB-UniRule"/>
</dbReference>
<evidence type="ECO:0000256" key="6">
    <source>
        <dbReference type="ARBA" id="ARBA00022692"/>
    </source>
</evidence>
<name>A0A379ZGG1_9GAMM</name>
<protein>
    <recommendedName>
        <fullName evidence="3 13">Flagellar biosynthetic protein FliP</fullName>
    </recommendedName>
</protein>
<dbReference type="PANTHER" id="PTHR30587">
    <property type="entry name" value="FLAGELLAR BIOSYNTHETIC PROTEIN FLIP"/>
    <property type="match status" value="1"/>
</dbReference>
<keyword evidence="10 13" id="KW-0472">Membrane</keyword>
<evidence type="ECO:0000313" key="16">
    <source>
        <dbReference type="Proteomes" id="UP000254069"/>
    </source>
</evidence>
<proteinExistence type="inferred from homology"/>
<dbReference type="InterPro" id="IPR005838">
    <property type="entry name" value="T3SS_IM_P"/>
</dbReference>
<sequence>MAQPWSKNSGLFLLILLLLSLLALPVSAADGMTLFTLDDGQQAQKVNIKLEILAMMTVMSLLPAMLLMMTSFTRIIIVLVILRQALGLQQSPPNKVLIGIALVLSMFIMQPVGKEIYQKAYLPYDQGQIELPQAIAIAEQPLRHFMLAQTRETDLEQMLKIAQEPLTLTQEQIPFFVILPAYVLSELKTAFQIGFLLYLPFLVIDLVVASVLMSMGMMMLSPLIISLPFKLLIFVLADGWSMTVSTLTASFG</sequence>
<evidence type="ECO:0000256" key="2">
    <source>
        <dbReference type="ARBA" id="ARBA00006257"/>
    </source>
</evidence>
<dbReference type="PRINTS" id="PR01302">
    <property type="entry name" value="TYPE3IMPPROT"/>
</dbReference>
<dbReference type="NCBIfam" id="TIGR01103">
    <property type="entry name" value="fliP"/>
    <property type="match status" value="1"/>
</dbReference>
<dbReference type="Proteomes" id="UP000254069">
    <property type="component" value="Unassembled WGS sequence"/>
</dbReference>
<keyword evidence="9 13" id="KW-1133">Transmembrane helix</keyword>
<comment type="subcellular location">
    <subcellularLocation>
        <location evidence="13">Cell membrane</location>
        <topology evidence="13">Multi-pass membrane protein</topology>
    </subcellularLocation>
    <subcellularLocation>
        <location evidence="13">Bacterial flagellum basal body</location>
    </subcellularLocation>
</comment>
<evidence type="ECO:0000256" key="1">
    <source>
        <dbReference type="ARBA" id="ARBA00003663"/>
    </source>
</evidence>
<keyword evidence="14" id="KW-0732">Signal</keyword>
<dbReference type="GO" id="GO:0009425">
    <property type="term" value="C:bacterial-type flagellum basal body"/>
    <property type="evidence" value="ECO:0007669"/>
    <property type="project" value="UniProtKB-SubCell"/>
</dbReference>
<feature type="signal peptide" evidence="14">
    <location>
        <begin position="1"/>
        <end position="28"/>
    </location>
</feature>
<dbReference type="AlphaFoldDB" id="A0A379ZGG1"/>
<keyword evidence="8 13" id="KW-0653">Protein transport</keyword>
<evidence type="ECO:0000256" key="10">
    <source>
        <dbReference type="ARBA" id="ARBA00023136"/>
    </source>
</evidence>
<accession>A0A379ZGG1</accession>
<comment type="similarity">
    <text evidence="2 13">Belongs to the FliP/MopC/SpaP family.</text>
</comment>
<evidence type="ECO:0000256" key="12">
    <source>
        <dbReference type="ARBA" id="ARBA00023225"/>
    </source>
</evidence>
<keyword evidence="12 13" id="KW-1006">Bacterial flagellum protein export</keyword>
<keyword evidence="11" id="KW-0975">Bacterial flagellum</keyword>
<reference evidence="15 16" key="1">
    <citation type="submission" date="2018-06" db="EMBL/GenBank/DDBJ databases">
        <authorList>
            <consortium name="Pathogen Informatics"/>
            <person name="Doyle S."/>
        </authorList>
    </citation>
    <scope>NUCLEOTIDE SEQUENCE [LARGE SCALE GENOMIC DNA]</scope>
    <source>
        <strain evidence="15 16">NCTC10738</strain>
    </source>
</reference>
<dbReference type="Pfam" id="PF00813">
    <property type="entry name" value="FliP"/>
    <property type="match status" value="1"/>
</dbReference>
<evidence type="ECO:0000256" key="3">
    <source>
        <dbReference type="ARBA" id="ARBA00021714"/>
    </source>
</evidence>
<evidence type="ECO:0000256" key="5">
    <source>
        <dbReference type="ARBA" id="ARBA00022475"/>
    </source>
</evidence>
<comment type="function">
    <text evidence="1 13">Plays a role in the flagellum-specific transport system.</text>
</comment>
<keyword evidence="15" id="KW-0966">Cell projection</keyword>
<feature type="transmembrane region" description="Helical" evidence="13">
    <location>
        <begin position="52"/>
        <end position="82"/>
    </location>
</feature>
<keyword evidence="15" id="KW-0282">Flagellum</keyword>
<keyword evidence="7 13" id="KW-1005">Bacterial flagellum biogenesis</keyword>
<keyword evidence="4 13" id="KW-0813">Transport</keyword>
<keyword evidence="16" id="KW-1185">Reference proteome</keyword>
<keyword evidence="6 13" id="KW-0812">Transmembrane</keyword>
<evidence type="ECO:0000256" key="4">
    <source>
        <dbReference type="ARBA" id="ARBA00022448"/>
    </source>
</evidence>
<evidence type="ECO:0000313" key="15">
    <source>
        <dbReference type="EMBL" id="SUI60599.1"/>
    </source>
</evidence>
<gene>
    <name evidence="15" type="primary">fliP_2</name>
    <name evidence="13" type="synonym">fliP</name>
    <name evidence="15" type="ORF">NCTC10738_01555</name>
</gene>
<feature type="transmembrane region" description="Helical" evidence="13">
    <location>
        <begin position="94"/>
        <end position="113"/>
    </location>
</feature>
<evidence type="ECO:0000256" key="13">
    <source>
        <dbReference type="RuleBase" id="RU362069"/>
    </source>
</evidence>
<evidence type="ECO:0000256" key="9">
    <source>
        <dbReference type="ARBA" id="ARBA00022989"/>
    </source>
</evidence>
<evidence type="ECO:0000256" key="7">
    <source>
        <dbReference type="ARBA" id="ARBA00022795"/>
    </source>
</evidence>
<dbReference type="NCBIfam" id="NF009438">
    <property type="entry name" value="PRK12797.1"/>
    <property type="match status" value="1"/>
</dbReference>
<evidence type="ECO:0000256" key="11">
    <source>
        <dbReference type="ARBA" id="ARBA00023143"/>
    </source>
</evidence>
<organism evidence="15 16">
    <name type="scientific">Shewanella algae</name>
    <dbReference type="NCBI Taxonomy" id="38313"/>
    <lineage>
        <taxon>Bacteria</taxon>
        <taxon>Pseudomonadati</taxon>
        <taxon>Pseudomonadota</taxon>
        <taxon>Gammaproteobacteria</taxon>
        <taxon>Alteromonadales</taxon>
        <taxon>Shewanellaceae</taxon>
        <taxon>Shewanella</taxon>
    </lineage>
</organism>
<dbReference type="PRINTS" id="PR00951">
    <property type="entry name" value="FLGBIOSNFLIP"/>
</dbReference>
<dbReference type="PROSITE" id="PS01061">
    <property type="entry name" value="FLIP_2"/>
    <property type="match status" value="1"/>
</dbReference>
<feature type="transmembrane region" description="Helical" evidence="13">
    <location>
        <begin position="190"/>
        <end position="212"/>
    </location>
</feature>
<dbReference type="PANTHER" id="PTHR30587:SF0">
    <property type="entry name" value="FLAGELLAR BIOSYNTHETIC PROTEIN FLIP"/>
    <property type="match status" value="1"/>
</dbReference>
<dbReference type="GO" id="GO:0044781">
    <property type="term" value="P:bacterial-type flagellum organization"/>
    <property type="evidence" value="ECO:0007669"/>
    <property type="project" value="UniProtKB-UniRule"/>
</dbReference>
<evidence type="ECO:0000256" key="8">
    <source>
        <dbReference type="ARBA" id="ARBA00022927"/>
    </source>
</evidence>
<feature type="transmembrane region" description="Helical" evidence="13">
    <location>
        <begin position="219"/>
        <end position="237"/>
    </location>
</feature>
<dbReference type="GO" id="GO:0005886">
    <property type="term" value="C:plasma membrane"/>
    <property type="evidence" value="ECO:0007669"/>
    <property type="project" value="UniProtKB-SubCell"/>
</dbReference>
<dbReference type="InterPro" id="IPR005837">
    <property type="entry name" value="FliP"/>
</dbReference>
<feature type="chain" id="PRO_5016862454" description="Flagellar biosynthetic protein FliP" evidence="14">
    <location>
        <begin position="29"/>
        <end position="252"/>
    </location>
</feature>
<dbReference type="EMBL" id="UGYO01000001">
    <property type="protein sequence ID" value="SUI60599.1"/>
    <property type="molecule type" value="Genomic_DNA"/>
</dbReference>